<protein>
    <submittedName>
        <fullName evidence="1">Uncharacterized protein</fullName>
    </submittedName>
</protein>
<proteinExistence type="predicted"/>
<evidence type="ECO:0000313" key="1">
    <source>
        <dbReference type="EMBL" id="MBE0562577.1"/>
    </source>
</evidence>
<name>A0A8I0N6N0_BRUAN</name>
<evidence type="ECO:0000313" key="2">
    <source>
        <dbReference type="Proteomes" id="UP000642265"/>
    </source>
</evidence>
<organism evidence="1 2">
    <name type="scientific">Brucella anthropi</name>
    <name type="common">Ochrobactrum anthropi</name>
    <dbReference type="NCBI Taxonomy" id="529"/>
    <lineage>
        <taxon>Bacteria</taxon>
        <taxon>Pseudomonadati</taxon>
        <taxon>Pseudomonadota</taxon>
        <taxon>Alphaproteobacteria</taxon>
        <taxon>Hyphomicrobiales</taxon>
        <taxon>Brucellaceae</taxon>
        <taxon>Brucella/Ochrobactrum group</taxon>
        <taxon>Brucella</taxon>
    </lineage>
</organism>
<accession>A0A8I0N6N0</accession>
<dbReference type="EMBL" id="JACZKO010000045">
    <property type="protein sequence ID" value="MBE0562577.1"/>
    <property type="molecule type" value="Genomic_DNA"/>
</dbReference>
<sequence>MAIPCIRLPIVACSATKRDGPRYMPAIDCYDGPLWPTLRTVDPRREKAQVAVLSVHLGFGAAEMPIEIYDARMTETMVAAMKSGDLGTRWPRPTSHARVMPSGEYPGMHIALFTEHREFAFCDVGLTGGYLYLDVMRHLVDLFRKAGYVAGDARITEINRSIGLMRRDLRRWLRDQNGEAG</sequence>
<reference evidence="1" key="2">
    <citation type="submission" date="2020-10" db="EMBL/GenBank/DDBJ databases">
        <title>Enrichment of novel Verrucomicrobia, Bacteroidetes and Krumholzibacteria in an oxygen-limited, methane- and iron-fed bioreactor inoculated with Bothnian Sea sediments.</title>
        <authorList>
            <person name="Martins P.D."/>
            <person name="de Jong A."/>
            <person name="Lenstra W.K."/>
            <person name="van Helmond N.A.G.M."/>
            <person name="Slomp C.P."/>
            <person name="Jetten M.S.M."/>
            <person name="Welte C.U."/>
            <person name="Rasigraf O."/>
        </authorList>
    </citation>
    <scope>NUCLEOTIDE SEQUENCE</scope>
    <source>
        <strain evidence="1">MAG47</strain>
    </source>
</reference>
<reference evidence="1" key="1">
    <citation type="submission" date="2020-09" db="EMBL/GenBank/DDBJ databases">
        <authorList>
            <person name="Dalcin Martins P."/>
        </authorList>
    </citation>
    <scope>NUCLEOTIDE SEQUENCE</scope>
    <source>
        <strain evidence="1">MAG47</strain>
    </source>
</reference>
<comment type="caution">
    <text evidence="1">The sequence shown here is derived from an EMBL/GenBank/DDBJ whole genome shotgun (WGS) entry which is preliminary data.</text>
</comment>
<gene>
    <name evidence="1" type="ORF">IH622_17365</name>
</gene>
<dbReference type="AlphaFoldDB" id="A0A8I0N6N0"/>
<dbReference type="Proteomes" id="UP000642265">
    <property type="component" value="Unassembled WGS sequence"/>
</dbReference>